<feature type="repeat" description="ANK" evidence="2">
    <location>
        <begin position="844"/>
        <end position="878"/>
    </location>
</feature>
<dbReference type="PRINTS" id="PR01415">
    <property type="entry name" value="ANKYRIN"/>
</dbReference>
<evidence type="ECO:0000259" key="3">
    <source>
        <dbReference type="Pfam" id="PF22939"/>
    </source>
</evidence>
<evidence type="ECO:0000313" key="5">
    <source>
        <dbReference type="EMBL" id="RFN48867.1"/>
    </source>
</evidence>
<dbReference type="STRING" id="2594813.A0A395MM57"/>
<proteinExistence type="predicted"/>
<dbReference type="PROSITE" id="PS50297">
    <property type="entry name" value="ANK_REP_REGION"/>
    <property type="match status" value="4"/>
</dbReference>
<feature type="repeat" description="ANK" evidence="2">
    <location>
        <begin position="732"/>
        <end position="764"/>
    </location>
</feature>
<dbReference type="Pfam" id="PF12796">
    <property type="entry name" value="Ank_2"/>
    <property type="match status" value="3"/>
</dbReference>
<dbReference type="PANTHER" id="PTHR10039:SF15">
    <property type="entry name" value="NACHT DOMAIN-CONTAINING PROTEIN"/>
    <property type="match status" value="1"/>
</dbReference>
<feature type="domain" description="GPI inositol-deacylase winged helix" evidence="3">
    <location>
        <begin position="446"/>
        <end position="518"/>
    </location>
</feature>
<feature type="domain" description="Nephrocystin 3-like N-terminal" evidence="4">
    <location>
        <begin position="173"/>
        <end position="329"/>
    </location>
</feature>
<dbReference type="Gene3D" id="3.40.50.300">
    <property type="entry name" value="P-loop containing nucleotide triphosphate hydrolases"/>
    <property type="match status" value="1"/>
</dbReference>
<name>A0A395MM57_9HYPO</name>
<dbReference type="SUPFAM" id="SSF52540">
    <property type="entry name" value="P-loop containing nucleoside triphosphate hydrolases"/>
    <property type="match status" value="1"/>
</dbReference>
<comment type="caution">
    <text evidence="5">The sequence shown here is derived from an EMBL/GenBank/DDBJ whole genome shotgun (WGS) entry which is preliminary data.</text>
</comment>
<sequence length="1137" mass="128124">MLQYQKSKSTSPQAFLNPLTRLTGSLTNFSNIIQDIRILLSEWEPETKEQERLQEIADKSTDLVDELLLRLNKYQEIGASNLTIPERTRRAFKRMNWDQNEIQEWRDRMSLHLQLLNSCEKQLASQRACRIEQGVHHLVERSNQQERDHVLNWIATFDHGVRQSNLYGKREEGTGEWFISSEKFQRWVESKDGLLFCPGPPGAGKTILASIVIQNLLNHFGSDRDTGIAYHYCDFQQEGETFDMILSSILRQFAQCSESLPDDIQALYNKYKDKGSRPDSTEISNALETVASMYSRCLIVIDGLDECAAGSDVVAYLRGLPGANILVTCRDYPDIVGSLEYKGGIRLEVRAMDADVRRYLDRKMRRLDRVIKHDQQLRNNISDAILAASGGMFLLARLHVEYLAGMMSIRAVKNAVAALPTGTSTYDDAYDNTMRRIESQPGEEATKAKEVLAWLTFAKRPLRIEELPTAIIVEETDTNIDEESLTEIDYLASVCAGLVDIRNGSITLIHSTTKEYLKRRLENWRQDPNAAIATSCLTYLLFPTFDVEFSKLQEYPQRQKAENELYSLLEYSLDYVAAHVRLAKVKPPCVDTFLSSDSKITKNWLLLISKRGDEHGESVAKWLIQQGVCTEVCDPQGRTPLHYAVLNGWKRCVSLLLERGVILSADIDNMTPLHYTVKTDAEDIALAFINAGISVNTPVARHTYLPSNYYGRVAYGLKDSEKLLVQKSHTEDGLTSLHLATLTGSQRMTRFFLDHGANPNFRSESGETPLNLALRWDVNGPKRPNVVDFWNDPDNRLEFILEYTDFDDGDDYYSIRDWIQERRLEIIDLLLDRPEVDVNAQDNFGFSPLHIAANNKYLSGLVVQKLIDKGADISLRTSEKKTPLHLAVASRNDAIVPKLLAIGANPTDTDSDGLNALHYAVKKSDLQMLQVISTLIPDSSSATILQLKDNHGQNVLHHLMAHGCVDVDLIANVVKRVHGVNDVNDKGMTPMAIFLSVSGFCKSATNEEILDLLFEHGADPSFTTPGGLSLAHLAAGSHRVSEGILRKLASQGISLTAKDERGRTVLHHASIEGSLTEEVLCYLHEEVNLPLDIRDKQGKTALDYAIEKGKEDHRPNRFRRGRWKATERLLRGMEKEA</sequence>
<dbReference type="InterPro" id="IPR002110">
    <property type="entry name" value="Ankyrin_rpt"/>
</dbReference>
<dbReference type="InterPro" id="IPR036770">
    <property type="entry name" value="Ankyrin_rpt-contain_sf"/>
</dbReference>
<feature type="repeat" description="ANK" evidence="2">
    <location>
        <begin position="879"/>
        <end position="911"/>
    </location>
</feature>
<organism evidence="5 6">
    <name type="scientific">Fusarium flagelliforme</name>
    <dbReference type="NCBI Taxonomy" id="2675880"/>
    <lineage>
        <taxon>Eukaryota</taxon>
        <taxon>Fungi</taxon>
        <taxon>Dikarya</taxon>
        <taxon>Ascomycota</taxon>
        <taxon>Pezizomycotina</taxon>
        <taxon>Sordariomycetes</taxon>
        <taxon>Hypocreomycetidae</taxon>
        <taxon>Hypocreales</taxon>
        <taxon>Nectriaceae</taxon>
        <taxon>Fusarium</taxon>
        <taxon>Fusarium incarnatum-equiseti species complex</taxon>
    </lineage>
</organism>
<dbReference type="Proteomes" id="UP000265631">
    <property type="component" value="Unassembled WGS sequence"/>
</dbReference>
<evidence type="ECO:0000256" key="2">
    <source>
        <dbReference type="PROSITE-ProRule" id="PRU00023"/>
    </source>
</evidence>
<dbReference type="SMART" id="SM00248">
    <property type="entry name" value="ANK"/>
    <property type="match status" value="11"/>
</dbReference>
<dbReference type="Pfam" id="PF00023">
    <property type="entry name" value="Ank"/>
    <property type="match status" value="1"/>
</dbReference>
<dbReference type="Pfam" id="PF22939">
    <property type="entry name" value="WHD_GPIID"/>
    <property type="match status" value="1"/>
</dbReference>
<evidence type="ECO:0000313" key="6">
    <source>
        <dbReference type="Proteomes" id="UP000265631"/>
    </source>
</evidence>
<dbReference type="PANTHER" id="PTHR10039">
    <property type="entry name" value="AMELOGENIN"/>
    <property type="match status" value="1"/>
</dbReference>
<dbReference type="PROSITE" id="PS50088">
    <property type="entry name" value="ANK_REPEAT"/>
    <property type="match status" value="4"/>
</dbReference>
<dbReference type="EMBL" id="PXXK01000193">
    <property type="protein sequence ID" value="RFN48867.1"/>
    <property type="molecule type" value="Genomic_DNA"/>
</dbReference>
<evidence type="ECO:0000256" key="1">
    <source>
        <dbReference type="ARBA" id="ARBA00022737"/>
    </source>
</evidence>
<reference evidence="5 6" key="1">
    <citation type="journal article" date="2018" name="PLoS Pathog.">
        <title>Evolution of structural diversity of trichothecenes, a family of toxins produced by plant pathogenic and entomopathogenic fungi.</title>
        <authorList>
            <person name="Proctor R.H."/>
            <person name="McCormick S.P."/>
            <person name="Kim H.S."/>
            <person name="Cardoza R.E."/>
            <person name="Stanley A.M."/>
            <person name="Lindo L."/>
            <person name="Kelly A."/>
            <person name="Brown D.W."/>
            <person name="Lee T."/>
            <person name="Vaughan M.M."/>
            <person name="Alexander N.J."/>
            <person name="Busman M."/>
            <person name="Gutierrez S."/>
        </authorList>
    </citation>
    <scope>NUCLEOTIDE SEQUENCE [LARGE SCALE GENOMIC DNA]</scope>
    <source>
        <strain evidence="5 6">NRRL 13405</strain>
    </source>
</reference>
<feature type="repeat" description="ANK" evidence="2">
    <location>
        <begin position="636"/>
        <end position="668"/>
    </location>
</feature>
<dbReference type="AlphaFoldDB" id="A0A395MM57"/>
<dbReference type="Pfam" id="PF24883">
    <property type="entry name" value="NPHP3_N"/>
    <property type="match status" value="1"/>
</dbReference>
<keyword evidence="2" id="KW-0040">ANK repeat</keyword>
<dbReference type="SUPFAM" id="SSF48403">
    <property type="entry name" value="Ankyrin repeat"/>
    <property type="match status" value="2"/>
</dbReference>
<accession>A0A395MM57</accession>
<gene>
    <name evidence="5" type="ORF">FIE12Z_6922</name>
</gene>
<dbReference type="InterPro" id="IPR056884">
    <property type="entry name" value="NPHP3-like_N"/>
</dbReference>
<keyword evidence="6" id="KW-1185">Reference proteome</keyword>
<keyword evidence="1" id="KW-0677">Repeat</keyword>
<dbReference type="InterPro" id="IPR027417">
    <property type="entry name" value="P-loop_NTPase"/>
</dbReference>
<evidence type="ECO:0000259" key="4">
    <source>
        <dbReference type="Pfam" id="PF24883"/>
    </source>
</evidence>
<protein>
    <submittedName>
        <fullName evidence="5">Uncharacterized protein</fullName>
    </submittedName>
</protein>
<dbReference type="InterPro" id="IPR054471">
    <property type="entry name" value="GPIID_WHD"/>
</dbReference>
<dbReference type="Gene3D" id="1.25.40.20">
    <property type="entry name" value="Ankyrin repeat-containing domain"/>
    <property type="match status" value="3"/>
</dbReference>